<dbReference type="CDD" id="cd03801">
    <property type="entry name" value="GT4_PimA-like"/>
    <property type="match status" value="1"/>
</dbReference>
<evidence type="ECO:0000313" key="4">
    <source>
        <dbReference type="Proteomes" id="UP000182624"/>
    </source>
</evidence>
<accession>A0A1I5X7H1</accession>
<dbReference type="SUPFAM" id="SSF53756">
    <property type="entry name" value="UDP-Glycosyltransferase/glycogen phosphorylase"/>
    <property type="match status" value="1"/>
</dbReference>
<name>A0A1I5X7H1_9FIRM</name>
<dbReference type="AlphaFoldDB" id="A0A1I5X7H1"/>
<protein>
    <submittedName>
        <fullName evidence="3">Glycosyltransferase involved in cell wall bisynthesis</fullName>
    </submittedName>
</protein>
<dbReference type="RefSeq" id="WP_074890757.1">
    <property type="nucleotide sequence ID" value="NZ_FOXO01000029.1"/>
</dbReference>
<keyword evidence="3" id="KW-0808">Transferase</keyword>
<dbReference type="EMBL" id="FOXO01000029">
    <property type="protein sequence ID" value="SFQ27888.1"/>
    <property type="molecule type" value="Genomic_DNA"/>
</dbReference>
<dbReference type="Gene3D" id="3.40.50.2000">
    <property type="entry name" value="Glycogen Phosphorylase B"/>
    <property type="match status" value="2"/>
</dbReference>
<organism evidence="3 4">
    <name type="scientific">Butyrivibrio proteoclasticus</name>
    <dbReference type="NCBI Taxonomy" id="43305"/>
    <lineage>
        <taxon>Bacteria</taxon>
        <taxon>Bacillati</taxon>
        <taxon>Bacillota</taxon>
        <taxon>Clostridia</taxon>
        <taxon>Lachnospirales</taxon>
        <taxon>Lachnospiraceae</taxon>
        <taxon>Butyrivibrio</taxon>
    </lineage>
</organism>
<dbReference type="PANTHER" id="PTHR12526:SF627">
    <property type="entry name" value="D-RHAMNOSYLTRANSFERASE WBPZ"/>
    <property type="match status" value="1"/>
</dbReference>
<feature type="domain" description="Glycosyltransferase subfamily 4-like N-terminal" evidence="2">
    <location>
        <begin position="74"/>
        <end position="191"/>
    </location>
</feature>
<evidence type="ECO:0000259" key="2">
    <source>
        <dbReference type="Pfam" id="PF13439"/>
    </source>
</evidence>
<dbReference type="Proteomes" id="UP000182624">
    <property type="component" value="Unassembled WGS sequence"/>
</dbReference>
<evidence type="ECO:0000313" key="3">
    <source>
        <dbReference type="EMBL" id="SFQ27888.1"/>
    </source>
</evidence>
<sequence length="389" mass="44112">MKILYVADTYEIGGAFLSFISLLDDILQKHDDIVPIVLSSKHGKNNEFADKNGVENYSIGHKAYYMNNGSTLPRKIIRFVLRPALKARYELANRRAIKRAENLIDFNTVDLIHSNSNRNDIGAILAKKHGIPHIWHLREFGEECFTLRSDYINFMNNHADCFVAISHAVADRWIEKGIDPKKIVVVYNGVKCVSGTIQKWDDRLVKGVITGFVSPFKGQYDLIKSLNLIKNDIRHRFQLDIYGNVAIEYLIRLKLYVAIHKMGDIVRFKGYVSAVESLYSKYDIGFMCSKAEGFGRVTVEYMMGGLCVIASDTGANQELIENGVNGYIYRYKDNRDLAEKIKEVIANPDKALLCAQKGIADAQSKYAKEINADNLCKLYYKVLKEKGGK</sequence>
<proteinExistence type="predicted"/>
<dbReference type="Pfam" id="PF00534">
    <property type="entry name" value="Glycos_transf_1"/>
    <property type="match status" value="1"/>
</dbReference>
<feature type="domain" description="Glycosyl transferase family 1" evidence="1">
    <location>
        <begin position="214"/>
        <end position="357"/>
    </location>
</feature>
<reference evidence="4" key="1">
    <citation type="submission" date="2016-10" db="EMBL/GenBank/DDBJ databases">
        <authorList>
            <person name="Varghese N."/>
            <person name="Submissions S."/>
        </authorList>
    </citation>
    <scope>NUCLEOTIDE SEQUENCE [LARGE SCALE GENOMIC DNA]</scope>
    <source>
        <strain evidence="4">P18</strain>
    </source>
</reference>
<gene>
    <name evidence="3" type="ORF">SAMN04487928_1295</name>
</gene>
<dbReference type="OrthoDB" id="9814612at2"/>
<keyword evidence="4" id="KW-1185">Reference proteome</keyword>
<dbReference type="PANTHER" id="PTHR12526">
    <property type="entry name" value="GLYCOSYLTRANSFERASE"/>
    <property type="match status" value="1"/>
</dbReference>
<dbReference type="Pfam" id="PF13439">
    <property type="entry name" value="Glyco_transf_4"/>
    <property type="match status" value="1"/>
</dbReference>
<dbReference type="GO" id="GO:0016757">
    <property type="term" value="F:glycosyltransferase activity"/>
    <property type="evidence" value="ECO:0007669"/>
    <property type="project" value="InterPro"/>
</dbReference>
<dbReference type="InterPro" id="IPR028098">
    <property type="entry name" value="Glyco_trans_4-like_N"/>
</dbReference>
<dbReference type="InterPro" id="IPR001296">
    <property type="entry name" value="Glyco_trans_1"/>
</dbReference>
<evidence type="ECO:0000259" key="1">
    <source>
        <dbReference type="Pfam" id="PF00534"/>
    </source>
</evidence>